<dbReference type="PANTHER" id="PTHR43014:SF2">
    <property type="entry name" value="MERCURIC REDUCTASE"/>
    <property type="match status" value="1"/>
</dbReference>
<comment type="cofactor">
    <cofactor evidence="1">
        <name>FAD</name>
        <dbReference type="ChEBI" id="CHEBI:57692"/>
    </cofactor>
</comment>
<dbReference type="Pfam" id="PF00610">
    <property type="entry name" value="DEP"/>
    <property type="match status" value="1"/>
</dbReference>
<evidence type="ECO:0000256" key="4">
    <source>
        <dbReference type="ARBA" id="ARBA00022827"/>
    </source>
</evidence>
<evidence type="ECO:0000256" key="1">
    <source>
        <dbReference type="ARBA" id="ARBA00001974"/>
    </source>
</evidence>
<evidence type="ECO:0000259" key="6">
    <source>
        <dbReference type="PROSITE" id="PS50186"/>
    </source>
</evidence>
<dbReference type="InterPro" id="IPR036390">
    <property type="entry name" value="WH_DNA-bd_sf"/>
</dbReference>
<dbReference type="SUPFAM" id="SSF46785">
    <property type="entry name" value="Winged helix' DNA-binding domain"/>
    <property type="match status" value="1"/>
</dbReference>
<organism evidence="7 8">
    <name type="scientific">Reticulomyxa filosa</name>
    <dbReference type="NCBI Taxonomy" id="46433"/>
    <lineage>
        <taxon>Eukaryota</taxon>
        <taxon>Sar</taxon>
        <taxon>Rhizaria</taxon>
        <taxon>Retaria</taxon>
        <taxon>Foraminifera</taxon>
        <taxon>Monothalamids</taxon>
        <taxon>Reticulomyxidae</taxon>
        <taxon>Reticulomyxa</taxon>
    </lineage>
</organism>
<dbReference type="InterPro" id="IPR000591">
    <property type="entry name" value="DEP_dom"/>
</dbReference>
<comment type="similarity">
    <text evidence="2">Belongs to the class-I pyridine nucleotide-disulfide oxidoreductase family.</text>
</comment>
<dbReference type="Pfam" id="PF02852">
    <property type="entry name" value="Pyr_redox_dim"/>
    <property type="match status" value="1"/>
</dbReference>
<name>X6NR29_RETFI</name>
<keyword evidence="8" id="KW-1185">Reference proteome</keyword>
<dbReference type="OMA" id="THMAGAM"/>
<sequence>MQEEKKENLKTGDGLADASHQLKQLAKLLRGQLEVKDRKQLQTIYKSCFIGSEAVSVLVKSGSVKTREEAVYLGNLMLAVDIFHHVTKEHNFKDEDLYYQFLCDKEAFEENEKKEDTSQNWKWSDKETIESIDNEKKDNLQTKLGDLSTEINPTKITQNETFGIWPMDAYNQQLLNYVHPNKWISPKPKSKYTLIVIGTNQDFSTIFFFSDFLFLNKRGGVGGLACASDAAAIGGDVAVIERHLLGGTHLNNGCVPSKALLKAAKVAWYAVHRAQEFGLAVEGKITVDFAKVMARMRSIRAKLAHHDACEHLAKINGLDLYLECAEFLSGTKIKVGEKVLNFARAVIATGAKPFIPLIPGIDNVEYLTSHTLWNLTELPKKLAIIGSGPGKKNTKKQANKKIEYFLFFPAPSTSSYIFFKKYCRKLKVIVLSRRNRILSREDKEASKVANTSLQSCGVHFELGVKYKSIDYVDPKQGKSSGIKIVVQMAAGKAYQEIVVSELLIATGRKPNIENLGLEKAMVRYDVHRGIAVNDYLQTSNSNIYAIGDCCTRFQYTHMAGAMAKIAIRNALLFEHAKCSDLLIPWCTYTFPEIAHVGLHESNLISRGVEYDIIKVNLSENDRSICQNETQGFVKVLIKKGADQIFGCTIVAENAGDIINEITLAIQTNTGLGYFAGVVHPYPTVAEGIKAAGDAYNRTRLTFVAKIFLRRILSARR</sequence>
<dbReference type="Proteomes" id="UP000023152">
    <property type="component" value="Unassembled WGS sequence"/>
</dbReference>
<protein>
    <recommendedName>
        <fullName evidence="6">DEP domain-containing protein</fullName>
    </recommendedName>
</protein>
<dbReference type="InterPro" id="IPR023753">
    <property type="entry name" value="FAD/NAD-binding_dom"/>
</dbReference>
<dbReference type="PRINTS" id="PR00411">
    <property type="entry name" value="PNDRDTASEI"/>
</dbReference>
<dbReference type="SUPFAM" id="SSF51905">
    <property type="entry name" value="FAD/NAD(P)-binding domain"/>
    <property type="match status" value="2"/>
</dbReference>
<keyword evidence="5" id="KW-0560">Oxidoreductase</keyword>
<comment type="caution">
    <text evidence="7">The sequence shown here is derived from an EMBL/GenBank/DDBJ whole genome shotgun (WGS) entry which is preliminary data.</text>
</comment>
<keyword evidence="3" id="KW-0285">Flavoprotein</keyword>
<dbReference type="CDD" id="cd04371">
    <property type="entry name" value="DEP"/>
    <property type="match status" value="1"/>
</dbReference>
<dbReference type="Pfam" id="PF07992">
    <property type="entry name" value="Pyr_redox_2"/>
    <property type="match status" value="1"/>
</dbReference>
<dbReference type="OrthoDB" id="361797at2759"/>
<dbReference type="GO" id="GO:0003955">
    <property type="term" value="F:NAD(P)H dehydrogenase (quinone) activity"/>
    <property type="evidence" value="ECO:0007669"/>
    <property type="project" value="TreeGrafter"/>
</dbReference>
<feature type="domain" description="DEP" evidence="6">
    <location>
        <begin position="29"/>
        <end position="103"/>
    </location>
</feature>
<evidence type="ECO:0000313" key="8">
    <source>
        <dbReference type="Proteomes" id="UP000023152"/>
    </source>
</evidence>
<dbReference type="GO" id="GO:0035556">
    <property type="term" value="P:intracellular signal transduction"/>
    <property type="evidence" value="ECO:0007669"/>
    <property type="project" value="InterPro"/>
</dbReference>
<dbReference type="Gene3D" id="3.50.50.60">
    <property type="entry name" value="FAD/NAD(P)-binding domain"/>
    <property type="match status" value="4"/>
</dbReference>
<evidence type="ECO:0000256" key="5">
    <source>
        <dbReference type="ARBA" id="ARBA00023002"/>
    </source>
</evidence>
<evidence type="ECO:0000313" key="7">
    <source>
        <dbReference type="EMBL" id="ETO28179.1"/>
    </source>
</evidence>
<evidence type="ECO:0000256" key="3">
    <source>
        <dbReference type="ARBA" id="ARBA00022630"/>
    </source>
</evidence>
<dbReference type="SMART" id="SM00049">
    <property type="entry name" value="DEP"/>
    <property type="match status" value="1"/>
</dbReference>
<dbReference type="InterPro" id="IPR016156">
    <property type="entry name" value="FAD/NAD-linked_Rdtase_dimer_sf"/>
</dbReference>
<dbReference type="Gene3D" id="3.30.390.30">
    <property type="match status" value="1"/>
</dbReference>
<dbReference type="InterPro" id="IPR036388">
    <property type="entry name" value="WH-like_DNA-bd_sf"/>
</dbReference>
<dbReference type="AlphaFoldDB" id="X6NR29"/>
<dbReference type="SUPFAM" id="SSF55424">
    <property type="entry name" value="FAD/NAD-linked reductases, dimerisation (C-terminal) domain"/>
    <property type="match status" value="1"/>
</dbReference>
<reference evidence="7 8" key="1">
    <citation type="journal article" date="2013" name="Curr. Biol.">
        <title>The Genome of the Foraminiferan Reticulomyxa filosa.</title>
        <authorList>
            <person name="Glockner G."/>
            <person name="Hulsmann N."/>
            <person name="Schleicher M."/>
            <person name="Noegel A.A."/>
            <person name="Eichinger L."/>
            <person name="Gallinger C."/>
            <person name="Pawlowski J."/>
            <person name="Sierra R."/>
            <person name="Euteneuer U."/>
            <person name="Pillet L."/>
            <person name="Moustafa A."/>
            <person name="Platzer M."/>
            <person name="Groth M."/>
            <person name="Szafranski K."/>
            <person name="Schliwa M."/>
        </authorList>
    </citation>
    <scope>NUCLEOTIDE SEQUENCE [LARGE SCALE GENOMIC DNA]</scope>
</reference>
<dbReference type="InterPro" id="IPR036188">
    <property type="entry name" value="FAD/NAD-bd_sf"/>
</dbReference>
<evidence type="ECO:0000256" key="2">
    <source>
        <dbReference type="ARBA" id="ARBA00007532"/>
    </source>
</evidence>
<gene>
    <name evidence="7" type="ORF">RFI_08957</name>
</gene>
<dbReference type="InterPro" id="IPR004099">
    <property type="entry name" value="Pyr_nucl-diS_OxRdtase_dimer"/>
</dbReference>
<dbReference type="GO" id="GO:0050660">
    <property type="term" value="F:flavin adenine dinucleotide binding"/>
    <property type="evidence" value="ECO:0007669"/>
    <property type="project" value="TreeGrafter"/>
</dbReference>
<dbReference type="PROSITE" id="PS50186">
    <property type="entry name" value="DEP"/>
    <property type="match status" value="1"/>
</dbReference>
<dbReference type="FunFam" id="3.30.390.30:FF:000001">
    <property type="entry name" value="Dihydrolipoyl dehydrogenase"/>
    <property type="match status" value="1"/>
</dbReference>
<keyword evidence="4" id="KW-0274">FAD</keyword>
<dbReference type="PANTHER" id="PTHR43014">
    <property type="entry name" value="MERCURIC REDUCTASE"/>
    <property type="match status" value="1"/>
</dbReference>
<dbReference type="EMBL" id="ASPP01006819">
    <property type="protein sequence ID" value="ETO28179.1"/>
    <property type="molecule type" value="Genomic_DNA"/>
</dbReference>
<dbReference type="PRINTS" id="PR00368">
    <property type="entry name" value="FADPNR"/>
</dbReference>
<accession>X6NR29</accession>
<proteinExistence type="inferred from homology"/>
<dbReference type="Gene3D" id="1.10.10.10">
    <property type="entry name" value="Winged helix-like DNA-binding domain superfamily/Winged helix DNA-binding domain"/>
    <property type="match status" value="1"/>
</dbReference>